<accession>A0ACB7VEC8</accession>
<evidence type="ECO:0000313" key="1">
    <source>
        <dbReference type="EMBL" id="KAH7672130.1"/>
    </source>
</evidence>
<comment type="caution">
    <text evidence="1">The sequence shown here is derived from an EMBL/GenBank/DDBJ whole genome shotgun (WGS) entry which is preliminary data.</text>
</comment>
<reference evidence="2" key="1">
    <citation type="journal article" date="2022" name="Nat. Commun.">
        <title>Chromosome evolution and the genetic basis of agronomically important traits in greater yam.</title>
        <authorList>
            <person name="Bredeson J.V."/>
            <person name="Lyons J.B."/>
            <person name="Oniyinde I.O."/>
            <person name="Okereke N.R."/>
            <person name="Kolade O."/>
            <person name="Nnabue I."/>
            <person name="Nwadili C.O."/>
            <person name="Hribova E."/>
            <person name="Parker M."/>
            <person name="Nwogha J."/>
            <person name="Shu S."/>
            <person name="Carlson J."/>
            <person name="Kariba R."/>
            <person name="Muthemba S."/>
            <person name="Knop K."/>
            <person name="Barton G.J."/>
            <person name="Sherwood A.V."/>
            <person name="Lopez-Montes A."/>
            <person name="Asiedu R."/>
            <person name="Jamnadass R."/>
            <person name="Muchugi A."/>
            <person name="Goodstein D."/>
            <person name="Egesi C.N."/>
            <person name="Featherston J."/>
            <person name="Asfaw A."/>
            <person name="Simpson G.G."/>
            <person name="Dolezel J."/>
            <person name="Hendre P.S."/>
            <person name="Van Deynze A."/>
            <person name="Kumar P.L."/>
            <person name="Obidiegwu J.E."/>
            <person name="Bhattacharjee R."/>
            <person name="Rokhsar D.S."/>
        </authorList>
    </citation>
    <scope>NUCLEOTIDE SEQUENCE [LARGE SCALE GENOMIC DNA]</scope>
    <source>
        <strain evidence="2">cv. TDa95/00328</strain>
    </source>
</reference>
<dbReference type="Proteomes" id="UP000827976">
    <property type="component" value="Chromosome 9"/>
</dbReference>
<keyword evidence="2" id="KW-1185">Reference proteome</keyword>
<protein>
    <submittedName>
        <fullName evidence="1">Uncharacterized protein</fullName>
    </submittedName>
</protein>
<organism evidence="1 2">
    <name type="scientific">Dioscorea alata</name>
    <name type="common">Purple yam</name>
    <dbReference type="NCBI Taxonomy" id="55571"/>
    <lineage>
        <taxon>Eukaryota</taxon>
        <taxon>Viridiplantae</taxon>
        <taxon>Streptophyta</taxon>
        <taxon>Embryophyta</taxon>
        <taxon>Tracheophyta</taxon>
        <taxon>Spermatophyta</taxon>
        <taxon>Magnoliopsida</taxon>
        <taxon>Liliopsida</taxon>
        <taxon>Dioscoreales</taxon>
        <taxon>Dioscoreaceae</taxon>
        <taxon>Dioscorea</taxon>
    </lineage>
</organism>
<evidence type="ECO:0000313" key="2">
    <source>
        <dbReference type="Proteomes" id="UP000827976"/>
    </source>
</evidence>
<gene>
    <name evidence="1" type="ORF">IHE45_09G033000</name>
</gene>
<name>A0ACB7VEC8_DIOAL</name>
<dbReference type="EMBL" id="CM037019">
    <property type="protein sequence ID" value="KAH7672130.1"/>
    <property type="molecule type" value="Genomic_DNA"/>
</dbReference>
<proteinExistence type="predicted"/>
<sequence length="76" mass="9188">MRRAENDRYIDAMKMNKVEEKYTIGECMAAFNMVCDQLSDDEFVKATTLFKDKDNREIFLNLNEDWKVLWLRQMIN</sequence>